<dbReference type="EMBL" id="PPFX01000059">
    <property type="protein sequence ID" value="PNU18641.1"/>
    <property type="molecule type" value="Genomic_DNA"/>
</dbReference>
<accession>A0A2K2H5W0</accession>
<evidence type="ECO:0008006" key="3">
    <source>
        <dbReference type="Google" id="ProtNLM"/>
    </source>
</evidence>
<dbReference type="AlphaFoldDB" id="A0A2K2H5W0"/>
<reference evidence="1 2" key="1">
    <citation type="journal article" date="2018" name="Genome Announc.">
        <title>Genome Sequence of Geothermobacter sp. HR-1 Iron Reducer from the Loihi Seamount.</title>
        <authorList>
            <person name="Smith H."/>
            <person name="Abuyen K."/>
            <person name="Tremblay J."/>
            <person name="Savalia P."/>
            <person name="Perez-Rodriguez I."/>
            <person name="Emerson D."/>
            <person name="Tully B."/>
            <person name="Amend J."/>
        </authorList>
    </citation>
    <scope>NUCLEOTIDE SEQUENCE [LARGE SCALE GENOMIC DNA]</scope>
    <source>
        <strain evidence="1 2">HR-1</strain>
    </source>
</reference>
<dbReference type="Proteomes" id="UP000236340">
    <property type="component" value="Unassembled WGS sequence"/>
</dbReference>
<sequence length="90" mass="9809">MLVLLLFVAGCGGYYSGTTQKQTVSALQFVGNVDNARVVVDGAEPFSIASIQNYEIAPGKHSIKIYRGDRLLVNRVVFLGNHQTTEVRVP</sequence>
<evidence type="ECO:0000313" key="1">
    <source>
        <dbReference type="EMBL" id="PNU18641.1"/>
    </source>
</evidence>
<comment type="caution">
    <text evidence="1">The sequence shown here is derived from an EMBL/GenBank/DDBJ whole genome shotgun (WGS) entry which is preliminary data.</text>
</comment>
<protein>
    <recommendedName>
        <fullName evidence="3">PEGA domain-containing protein</fullName>
    </recommendedName>
</protein>
<proteinExistence type="predicted"/>
<evidence type="ECO:0000313" key="2">
    <source>
        <dbReference type="Proteomes" id="UP000236340"/>
    </source>
</evidence>
<organism evidence="1 2">
    <name type="scientific">Geothermobacter hydrogeniphilus</name>
    <dbReference type="NCBI Taxonomy" id="1969733"/>
    <lineage>
        <taxon>Bacteria</taxon>
        <taxon>Pseudomonadati</taxon>
        <taxon>Thermodesulfobacteriota</taxon>
        <taxon>Desulfuromonadia</taxon>
        <taxon>Desulfuromonadales</taxon>
        <taxon>Geothermobacteraceae</taxon>
        <taxon>Geothermobacter</taxon>
    </lineage>
</organism>
<gene>
    <name evidence="1" type="ORF">C2E25_16600</name>
</gene>
<name>A0A2K2H5W0_9BACT</name>